<dbReference type="InterPro" id="IPR001736">
    <property type="entry name" value="PLipase_D/transphosphatidylase"/>
</dbReference>
<dbReference type="PANTHER" id="PTHR43856">
    <property type="entry name" value="CARDIOLIPIN HYDROLASE"/>
    <property type="match status" value="1"/>
</dbReference>
<comment type="caution">
    <text evidence="8">The sequence shown here is derived from an EMBL/GenBank/DDBJ whole genome shotgun (WGS) entry which is preliminary data.</text>
</comment>
<dbReference type="EMBL" id="JBHSBY010000022">
    <property type="protein sequence ID" value="MFC4195768.1"/>
    <property type="molecule type" value="Genomic_DNA"/>
</dbReference>
<evidence type="ECO:0000313" key="8">
    <source>
        <dbReference type="EMBL" id="MFC4195768.1"/>
    </source>
</evidence>
<organism evidence="8 9">
    <name type="scientific">Pedobacter jamesrossensis</name>
    <dbReference type="NCBI Taxonomy" id="1908238"/>
    <lineage>
        <taxon>Bacteria</taxon>
        <taxon>Pseudomonadati</taxon>
        <taxon>Bacteroidota</taxon>
        <taxon>Sphingobacteriia</taxon>
        <taxon>Sphingobacteriales</taxon>
        <taxon>Sphingobacteriaceae</taxon>
        <taxon>Pedobacter</taxon>
    </lineage>
</organism>
<dbReference type="Proteomes" id="UP001595792">
    <property type="component" value="Unassembled WGS sequence"/>
</dbReference>
<keyword evidence="4" id="KW-0378">Hydrolase</keyword>
<dbReference type="InterPro" id="IPR025202">
    <property type="entry name" value="PLD-like_dom"/>
</dbReference>
<dbReference type="PROSITE" id="PS50035">
    <property type="entry name" value="PLD"/>
    <property type="match status" value="1"/>
</dbReference>
<evidence type="ECO:0000256" key="1">
    <source>
        <dbReference type="ARBA" id="ARBA00000798"/>
    </source>
</evidence>
<evidence type="ECO:0000256" key="3">
    <source>
        <dbReference type="ARBA" id="ARBA00012027"/>
    </source>
</evidence>
<evidence type="ECO:0000256" key="4">
    <source>
        <dbReference type="ARBA" id="ARBA00022801"/>
    </source>
</evidence>
<dbReference type="RefSeq" id="WP_378959082.1">
    <property type="nucleotide sequence ID" value="NZ_JBHRXC010000001.1"/>
</dbReference>
<sequence length="559" mass="62745">MRISKTKNGLKVQAIAGTYVVLLGIHLDEKDCKGLKGFSIHRTNHTAKTAGYLSGMKAFETTDPGYPSGSLYGTDAHPVQGFQWGDYDATPGHDYTYIITALKGSPEALMPFKSLSIKLQTESPEGGDHDIYFNRGTAASQEYVRLFGDKVPEKIVNGKAFEWLSRGLFEAMCNFVNTCVPGKHSLRIAAYEFQYLPFLTLLKKSIDKGIDIQIIYDARDPKVAKPNREAVSAAELTPYCKERLKKPGNISHNKFMVKLSDGNPVSVWTGGTNFKDGGIFGHSNVAHVVENESIAKKYLDYWNALHSDPDINSIRLQNLTLTPDLPAEIPAGTSVIFSPRKGKAVLERYAEMAQSAKDALFMTFAFGMGDDFKFVYENSKAPLRIALLERFIRMMPDDTDEEIAKKETETAKMQKLRNKIENIFAVGNRIVTNKLDGWLMEKLSGLNGNVNYVHNKFALIDPLSDDPIVIAGSANFSEASTTGNDENMLIVRGNKRIADIYLGEYWRLFKHFSFRESIEKKWNNDQKPKPLIVDDSWWARHFGKTSDAARRKYFANVKI</sequence>
<proteinExistence type="inferred from homology"/>
<evidence type="ECO:0000259" key="7">
    <source>
        <dbReference type="PROSITE" id="PS50035"/>
    </source>
</evidence>
<protein>
    <recommendedName>
        <fullName evidence="3">phospholipase D</fullName>
        <ecNumber evidence="3">3.1.4.4</ecNumber>
    </recommendedName>
</protein>
<evidence type="ECO:0000256" key="6">
    <source>
        <dbReference type="ARBA" id="ARBA00023098"/>
    </source>
</evidence>
<feature type="domain" description="PLD phosphodiesterase" evidence="7">
    <location>
        <begin position="449"/>
        <end position="480"/>
    </location>
</feature>
<dbReference type="SUPFAM" id="SSF56024">
    <property type="entry name" value="Phospholipase D/nuclease"/>
    <property type="match status" value="2"/>
</dbReference>
<evidence type="ECO:0000313" key="9">
    <source>
        <dbReference type="Proteomes" id="UP001595792"/>
    </source>
</evidence>
<dbReference type="Gene3D" id="3.30.870.10">
    <property type="entry name" value="Endonuclease Chain A"/>
    <property type="match status" value="2"/>
</dbReference>
<dbReference type="Pfam" id="PF13091">
    <property type="entry name" value="PLDc_2"/>
    <property type="match status" value="2"/>
</dbReference>
<name>A0ABV8NJ38_9SPHI</name>
<dbReference type="PANTHER" id="PTHR43856:SF1">
    <property type="entry name" value="MITOCHONDRIAL CARDIOLIPIN HYDROLASE"/>
    <property type="match status" value="1"/>
</dbReference>
<comment type="similarity">
    <text evidence="2">Belongs to the phospholipase D family.</text>
</comment>
<evidence type="ECO:0000256" key="5">
    <source>
        <dbReference type="ARBA" id="ARBA00022963"/>
    </source>
</evidence>
<keyword evidence="9" id="KW-1185">Reference proteome</keyword>
<accession>A0ABV8NJ38</accession>
<keyword evidence="6" id="KW-0443">Lipid metabolism</keyword>
<comment type="catalytic activity">
    <reaction evidence="1">
        <text>a 1,2-diacyl-sn-glycero-3-phosphocholine + H2O = a 1,2-diacyl-sn-glycero-3-phosphate + choline + H(+)</text>
        <dbReference type="Rhea" id="RHEA:14445"/>
        <dbReference type="ChEBI" id="CHEBI:15354"/>
        <dbReference type="ChEBI" id="CHEBI:15377"/>
        <dbReference type="ChEBI" id="CHEBI:15378"/>
        <dbReference type="ChEBI" id="CHEBI:57643"/>
        <dbReference type="ChEBI" id="CHEBI:58608"/>
        <dbReference type="EC" id="3.1.4.4"/>
    </reaction>
</comment>
<gene>
    <name evidence="8" type="ORF">ACFOUY_03565</name>
</gene>
<keyword evidence="5" id="KW-0442">Lipid degradation</keyword>
<dbReference type="InterPro" id="IPR051406">
    <property type="entry name" value="PLD_domain"/>
</dbReference>
<evidence type="ECO:0000256" key="2">
    <source>
        <dbReference type="ARBA" id="ARBA00008664"/>
    </source>
</evidence>
<dbReference type="EC" id="3.1.4.4" evidence="3"/>
<reference evidence="9" key="1">
    <citation type="journal article" date="2019" name="Int. J. Syst. Evol. Microbiol.">
        <title>The Global Catalogue of Microorganisms (GCM) 10K type strain sequencing project: providing services to taxonomists for standard genome sequencing and annotation.</title>
        <authorList>
            <consortium name="The Broad Institute Genomics Platform"/>
            <consortium name="The Broad Institute Genome Sequencing Center for Infectious Disease"/>
            <person name="Wu L."/>
            <person name="Ma J."/>
        </authorList>
    </citation>
    <scope>NUCLEOTIDE SEQUENCE [LARGE SCALE GENOMIC DNA]</scope>
    <source>
        <strain evidence="9">CCM 8689</strain>
    </source>
</reference>